<dbReference type="InterPro" id="IPR036291">
    <property type="entry name" value="NAD(P)-bd_dom_sf"/>
</dbReference>
<comment type="similarity">
    <text evidence="4">Belongs to the NAD(P)-dependent epimerase/dehydratase family. UDP-glucuronic acid decarboxylase subfamily.</text>
</comment>
<evidence type="ECO:0000256" key="7">
    <source>
        <dbReference type="ARBA" id="ARBA00022793"/>
    </source>
</evidence>
<dbReference type="Proteomes" id="UP000319296">
    <property type="component" value="Unassembled WGS sequence"/>
</dbReference>
<dbReference type="PANTHER" id="PTHR43078:SF6">
    <property type="entry name" value="UDP-GLUCURONIC ACID DECARBOXYLASE 1"/>
    <property type="match status" value="1"/>
</dbReference>
<name>A0A519BM46_9DELT</name>
<keyword evidence="6" id="KW-0812">Transmembrane</keyword>
<proteinExistence type="inferred from homology"/>
<comment type="cofactor">
    <cofactor evidence="1">
        <name>NAD(+)</name>
        <dbReference type="ChEBI" id="CHEBI:57540"/>
    </cofactor>
</comment>
<feature type="domain" description="NAD(P)-binding" evidence="15">
    <location>
        <begin position="5"/>
        <end position="299"/>
    </location>
</feature>
<evidence type="ECO:0000256" key="10">
    <source>
        <dbReference type="ARBA" id="ARBA00023027"/>
    </source>
</evidence>
<evidence type="ECO:0000256" key="8">
    <source>
        <dbReference type="ARBA" id="ARBA00022968"/>
    </source>
</evidence>
<dbReference type="GO" id="GO:0042732">
    <property type="term" value="P:D-xylose metabolic process"/>
    <property type="evidence" value="ECO:0007669"/>
    <property type="project" value="InterPro"/>
</dbReference>
<dbReference type="PANTHER" id="PTHR43078">
    <property type="entry name" value="UDP-GLUCURONIC ACID DECARBOXYLASE-RELATED"/>
    <property type="match status" value="1"/>
</dbReference>
<sequence length="311" mass="35117">MMKILITGGAGFIGSNLCERLLGEGNEILCMDNFFTGSKENIAEFKDNPNFEIIRHDISESFNIEADFIINLACPASVPFYQKDPLKTMKDNVFGIFNVMENARRLRISVLHTSTSEVYGSPSVHPQPETYNGNVNPASIRSCYDEGKRAAETIMFDYYRTYGTDIKIARVFNTYGPKMLENDGRVVSNFIVQALKGIDLTVYGDGKQNRSFCYISDLVDGIMLLKNSKKFTGPVNLGNTYEFTIIEFAKLVLSLTNSKSKIVFKDLPKDDPIQRRPDLTLAKEKLGYNPKIDIETGLKLTIEYFKKKLKV</sequence>
<keyword evidence="10" id="KW-0520">NAD</keyword>
<dbReference type="InterPro" id="IPR044516">
    <property type="entry name" value="UXS-like"/>
</dbReference>
<dbReference type="UniPathway" id="UPA00796">
    <property type="reaction ID" value="UER00771"/>
</dbReference>
<comment type="caution">
    <text evidence="16">The sequence shown here is derived from an EMBL/GenBank/DDBJ whole genome shotgun (WGS) entry which is preliminary data.</text>
</comment>
<reference evidence="16 17" key="1">
    <citation type="journal article" date="2019" name="ISME J.">
        <title>Insights into ecological role of a new deltaproteobacterial order Candidatus Acidulodesulfobacterales by metagenomics and metatranscriptomics.</title>
        <authorList>
            <person name="Tan S."/>
            <person name="Liu J."/>
            <person name="Fang Y."/>
            <person name="Hedlund B.P."/>
            <person name="Lian Z.H."/>
            <person name="Huang L.Y."/>
            <person name="Li J.T."/>
            <person name="Huang L.N."/>
            <person name="Li W.J."/>
            <person name="Jiang H.C."/>
            <person name="Dong H.L."/>
            <person name="Shu W.S."/>
        </authorList>
    </citation>
    <scope>NUCLEOTIDE SEQUENCE [LARGE SCALE GENOMIC DNA]</scope>
    <source>
        <strain evidence="16">AP1</strain>
    </source>
</reference>
<evidence type="ECO:0000256" key="5">
    <source>
        <dbReference type="ARBA" id="ARBA00012290"/>
    </source>
</evidence>
<evidence type="ECO:0000256" key="9">
    <source>
        <dbReference type="ARBA" id="ARBA00022989"/>
    </source>
</evidence>
<gene>
    <name evidence="16" type="ORF">EVG15_06290</name>
</gene>
<evidence type="ECO:0000256" key="4">
    <source>
        <dbReference type="ARBA" id="ARBA00007505"/>
    </source>
</evidence>
<evidence type="ECO:0000256" key="12">
    <source>
        <dbReference type="ARBA" id="ARBA00023136"/>
    </source>
</evidence>
<dbReference type="EMBL" id="SGBB01000010">
    <property type="protein sequence ID" value="RZD18347.1"/>
    <property type="molecule type" value="Genomic_DNA"/>
</dbReference>
<dbReference type="GO" id="GO:0070403">
    <property type="term" value="F:NAD+ binding"/>
    <property type="evidence" value="ECO:0007669"/>
    <property type="project" value="InterPro"/>
</dbReference>
<keyword evidence="12" id="KW-0472">Membrane</keyword>
<accession>A0A519BM46</accession>
<dbReference type="SUPFAM" id="SSF51735">
    <property type="entry name" value="NAD(P)-binding Rossmann-fold domains"/>
    <property type="match status" value="1"/>
</dbReference>
<keyword evidence="14" id="KW-0456">Lyase</keyword>
<keyword evidence="13" id="KW-0325">Glycoprotein</keyword>
<comment type="subcellular location">
    <subcellularLocation>
        <location evidence="2">Golgi apparatus</location>
        <location evidence="2">Golgi stack membrane</location>
        <topology evidence="2">Single-pass type II membrane protein</topology>
    </subcellularLocation>
</comment>
<evidence type="ECO:0000256" key="11">
    <source>
        <dbReference type="ARBA" id="ARBA00023034"/>
    </source>
</evidence>
<dbReference type="AlphaFoldDB" id="A0A519BM46"/>
<dbReference type="EC" id="4.1.1.35" evidence="5"/>
<evidence type="ECO:0000313" key="16">
    <source>
        <dbReference type="EMBL" id="RZD18347.1"/>
    </source>
</evidence>
<dbReference type="Pfam" id="PF16363">
    <property type="entry name" value="GDP_Man_Dehyd"/>
    <property type="match status" value="1"/>
</dbReference>
<dbReference type="GO" id="GO:0048040">
    <property type="term" value="F:UDP-glucuronate decarboxylase activity"/>
    <property type="evidence" value="ECO:0007669"/>
    <property type="project" value="UniProtKB-EC"/>
</dbReference>
<dbReference type="CDD" id="cd05230">
    <property type="entry name" value="UGD_SDR_e"/>
    <property type="match status" value="1"/>
</dbReference>
<dbReference type="GO" id="GO:0033320">
    <property type="term" value="P:UDP-D-xylose biosynthetic process"/>
    <property type="evidence" value="ECO:0007669"/>
    <property type="project" value="UniProtKB-UniPathway"/>
</dbReference>
<evidence type="ECO:0000256" key="1">
    <source>
        <dbReference type="ARBA" id="ARBA00001911"/>
    </source>
</evidence>
<evidence type="ECO:0000256" key="2">
    <source>
        <dbReference type="ARBA" id="ARBA00004447"/>
    </source>
</evidence>
<evidence type="ECO:0000256" key="6">
    <source>
        <dbReference type="ARBA" id="ARBA00022692"/>
    </source>
</evidence>
<organism evidence="16 17">
    <name type="scientific">Candidatus Acididesulfobacter diazotrophicus</name>
    <dbReference type="NCBI Taxonomy" id="2597226"/>
    <lineage>
        <taxon>Bacteria</taxon>
        <taxon>Deltaproteobacteria</taxon>
        <taxon>Candidatus Acidulodesulfobacterales</taxon>
        <taxon>Candidatus Acididesulfobacter</taxon>
    </lineage>
</organism>
<keyword evidence="7" id="KW-0210">Decarboxylase</keyword>
<evidence type="ECO:0000256" key="3">
    <source>
        <dbReference type="ARBA" id="ARBA00005100"/>
    </source>
</evidence>
<protein>
    <recommendedName>
        <fullName evidence="5">UDP-glucuronate decarboxylase</fullName>
        <ecNumber evidence="5">4.1.1.35</ecNumber>
    </recommendedName>
</protein>
<dbReference type="InterPro" id="IPR016040">
    <property type="entry name" value="NAD(P)-bd_dom"/>
</dbReference>
<dbReference type="FunFam" id="3.40.50.720:FF:000065">
    <property type="entry name" value="UDP-glucuronic acid decarboxylase 1"/>
    <property type="match status" value="1"/>
</dbReference>
<dbReference type="GO" id="GO:0005737">
    <property type="term" value="C:cytoplasm"/>
    <property type="evidence" value="ECO:0007669"/>
    <property type="project" value="TreeGrafter"/>
</dbReference>
<comment type="pathway">
    <text evidence="3">Nucleotide-sugar biosynthesis; UDP-alpha-D-xylose biosynthesis; UDP-alpha-D-xylose from UDP-alpha-D-glucuronate: step 1/1.</text>
</comment>
<evidence type="ECO:0000259" key="15">
    <source>
        <dbReference type="Pfam" id="PF16363"/>
    </source>
</evidence>
<evidence type="ECO:0000313" key="17">
    <source>
        <dbReference type="Proteomes" id="UP000319296"/>
    </source>
</evidence>
<keyword evidence="8" id="KW-0735">Signal-anchor</keyword>
<evidence type="ECO:0000256" key="13">
    <source>
        <dbReference type="ARBA" id="ARBA00023180"/>
    </source>
</evidence>
<keyword evidence="9" id="KW-1133">Transmembrane helix</keyword>
<dbReference type="Gene3D" id="3.40.50.720">
    <property type="entry name" value="NAD(P)-binding Rossmann-like Domain"/>
    <property type="match status" value="1"/>
</dbReference>
<keyword evidence="11" id="KW-0333">Golgi apparatus</keyword>
<evidence type="ECO:0000256" key="14">
    <source>
        <dbReference type="ARBA" id="ARBA00023239"/>
    </source>
</evidence>